<dbReference type="SUPFAM" id="SSF55874">
    <property type="entry name" value="ATPase domain of HSP90 chaperone/DNA topoisomerase II/histidine kinase"/>
    <property type="match status" value="1"/>
</dbReference>
<feature type="coiled-coil region" evidence="9">
    <location>
        <begin position="166"/>
        <end position="214"/>
    </location>
</feature>
<dbReference type="InterPro" id="IPR036890">
    <property type="entry name" value="HATPase_C_sf"/>
</dbReference>
<evidence type="ECO:0000256" key="4">
    <source>
        <dbReference type="ARBA" id="ARBA00022679"/>
    </source>
</evidence>
<evidence type="ECO:0000256" key="3">
    <source>
        <dbReference type="ARBA" id="ARBA00022553"/>
    </source>
</evidence>
<keyword evidence="4" id="KW-0808">Transferase</keyword>
<dbReference type="PROSITE" id="PS50109">
    <property type="entry name" value="HIS_KIN"/>
    <property type="match status" value="1"/>
</dbReference>
<evidence type="ECO:0000256" key="9">
    <source>
        <dbReference type="SAM" id="Coils"/>
    </source>
</evidence>
<protein>
    <recommendedName>
        <fullName evidence="2">histidine kinase</fullName>
        <ecNumber evidence="2">2.7.13.3</ecNumber>
    </recommendedName>
</protein>
<dbReference type="InterPro" id="IPR003661">
    <property type="entry name" value="HisK_dim/P_dom"/>
</dbReference>
<evidence type="ECO:0000256" key="10">
    <source>
        <dbReference type="SAM" id="Phobius"/>
    </source>
</evidence>
<proteinExistence type="predicted"/>
<feature type="transmembrane region" description="Helical" evidence="10">
    <location>
        <begin position="42"/>
        <end position="62"/>
    </location>
</feature>
<evidence type="ECO:0000259" key="11">
    <source>
        <dbReference type="PROSITE" id="PS50109"/>
    </source>
</evidence>
<dbReference type="Pfam" id="PF02518">
    <property type="entry name" value="HATPase_c"/>
    <property type="match status" value="1"/>
</dbReference>
<dbReference type="Gene3D" id="1.10.287.130">
    <property type="match status" value="1"/>
</dbReference>
<evidence type="ECO:0000313" key="12">
    <source>
        <dbReference type="EMBL" id="MCY1079013.1"/>
    </source>
</evidence>
<dbReference type="InterPro" id="IPR004358">
    <property type="entry name" value="Sig_transdc_His_kin-like_C"/>
</dbReference>
<feature type="domain" description="Histidine kinase" evidence="11">
    <location>
        <begin position="223"/>
        <end position="443"/>
    </location>
</feature>
<feature type="transmembrane region" description="Helical" evidence="10">
    <location>
        <begin position="146"/>
        <end position="166"/>
    </location>
</feature>
<dbReference type="InterPro" id="IPR036097">
    <property type="entry name" value="HisK_dim/P_sf"/>
</dbReference>
<keyword evidence="7 12" id="KW-0067">ATP-binding</keyword>
<keyword evidence="5" id="KW-0547">Nucleotide-binding</keyword>
<dbReference type="InterPro" id="IPR005467">
    <property type="entry name" value="His_kinase_dom"/>
</dbReference>
<evidence type="ECO:0000256" key="5">
    <source>
        <dbReference type="ARBA" id="ARBA00022741"/>
    </source>
</evidence>
<dbReference type="SUPFAM" id="SSF47384">
    <property type="entry name" value="Homodimeric domain of signal transducing histidine kinase"/>
    <property type="match status" value="1"/>
</dbReference>
<feature type="transmembrane region" description="Helical" evidence="10">
    <location>
        <begin position="20"/>
        <end position="36"/>
    </location>
</feature>
<evidence type="ECO:0000256" key="8">
    <source>
        <dbReference type="ARBA" id="ARBA00023012"/>
    </source>
</evidence>
<evidence type="ECO:0000256" key="2">
    <source>
        <dbReference type="ARBA" id="ARBA00012438"/>
    </source>
</evidence>
<dbReference type="EMBL" id="JAPNKA010000001">
    <property type="protein sequence ID" value="MCY1079013.1"/>
    <property type="molecule type" value="Genomic_DNA"/>
</dbReference>
<evidence type="ECO:0000256" key="1">
    <source>
        <dbReference type="ARBA" id="ARBA00000085"/>
    </source>
</evidence>
<keyword evidence="13" id="KW-1185">Reference proteome</keyword>
<dbReference type="PANTHER" id="PTHR43065:SF46">
    <property type="entry name" value="C4-DICARBOXYLATE TRANSPORT SENSOR PROTEIN DCTB"/>
    <property type="match status" value="1"/>
</dbReference>
<dbReference type="PRINTS" id="PR00344">
    <property type="entry name" value="BCTRLSENSOR"/>
</dbReference>
<evidence type="ECO:0000256" key="7">
    <source>
        <dbReference type="ARBA" id="ARBA00022840"/>
    </source>
</evidence>
<name>A0ABT4ABG8_9BACT</name>
<keyword evidence="8" id="KW-0902">Two-component regulatory system</keyword>
<evidence type="ECO:0000313" key="13">
    <source>
        <dbReference type="Proteomes" id="UP001207654"/>
    </source>
</evidence>
<keyword evidence="10" id="KW-0812">Transmembrane</keyword>
<dbReference type="CDD" id="cd00082">
    <property type="entry name" value="HisKA"/>
    <property type="match status" value="1"/>
</dbReference>
<gene>
    <name evidence="12" type="ORF">OV287_31585</name>
</gene>
<keyword evidence="9" id="KW-0175">Coiled coil</keyword>
<comment type="caution">
    <text evidence="12">The sequence shown here is derived from an EMBL/GenBank/DDBJ whole genome shotgun (WGS) entry which is preliminary data.</text>
</comment>
<feature type="transmembrane region" description="Helical" evidence="10">
    <location>
        <begin position="121"/>
        <end position="140"/>
    </location>
</feature>
<dbReference type="Pfam" id="PF00512">
    <property type="entry name" value="HisKA"/>
    <property type="match status" value="1"/>
</dbReference>
<accession>A0ABT4ABG8</accession>
<dbReference type="Proteomes" id="UP001207654">
    <property type="component" value="Unassembled WGS sequence"/>
</dbReference>
<dbReference type="GO" id="GO:0005524">
    <property type="term" value="F:ATP binding"/>
    <property type="evidence" value="ECO:0007669"/>
    <property type="project" value="UniProtKB-KW"/>
</dbReference>
<dbReference type="EC" id="2.7.13.3" evidence="2"/>
<evidence type="ECO:0000256" key="6">
    <source>
        <dbReference type="ARBA" id="ARBA00022777"/>
    </source>
</evidence>
<dbReference type="SMART" id="SM00387">
    <property type="entry name" value="HATPase_c"/>
    <property type="match status" value="1"/>
</dbReference>
<dbReference type="PANTHER" id="PTHR43065">
    <property type="entry name" value="SENSOR HISTIDINE KINASE"/>
    <property type="match status" value="1"/>
</dbReference>
<comment type="catalytic activity">
    <reaction evidence="1">
        <text>ATP + protein L-histidine = ADP + protein N-phospho-L-histidine.</text>
        <dbReference type="EC" id="2.7.13.3"/>
    </reaction>
</comment>
<reference evidence="12 13" key="1">
    <citation type="submission" date="2022-11" db="EMBL/GenBank/DDBJ databases">
        <title>Minimal conservation of predation-associated metabolite biosynthetic gene clusters underscores biosynthetic potential of Myxococcota including descriptions for ten novel species: Archangium lansinium sp. nov., Myxococcus landrumus sp. nov., Nannocystis bai.</title>
        <authorList>
            <person name="Ahearne A."/>
            <person name="Stevens C."/>
            <person name="Phillips K."/>
        </authorList>
    </citation>
    <scope>NUCLEOTIDE SEQUENCE [LARGE SCALE GENOMIC DNA]</scope>
    <source>
        <strain evidence="12 13">MIWBW</strain>
    </source>
</reference>
<organism evidence="12 13">
    <name type="scientific">Archangium lansingense</name>
    <dbReference type="NCBI Taxonomy" id="2995310"/>
    <lineage>
        <taxon>Bacteria</taxon>
        <taxon>Pseudomonadati</taxon>
        <taxon>Myxococcota</taxon>
        <taxon>Myxococcia</taxon>
        <taxon>Myxococcales</taxon>
        <taxon>Cystobacterineae</taxon>
        <taxon>Archangiaceae</taxon>
        <taxon>Archangium</taxon>
    </lineage>
</organism>
<keyword evidence="3" id="KW-0597">Phosphoprotein</keyword>
<keyword evidence="10" id="KW-1133">Transmembrane helix</keyword>
<keyword evidence="10" id="KW-0472">Membrane</keyword>
<keyword evidence="6" id="KW-0418">Kinase</keyword>
<dbReference type="InterPro" id="IPR003594">
    <property type="entry name" value="HATPase_dom"/>
</dbReference>
<dbReference type="RefSeq" id="WP_267537768.1">
    <property type="nucleotide sequence ID" value="NZ_JAPNKA010000001.1"/>
</dbReference>
<feature type="transmembrane region" description="Helical" evidence="10">
    <location>
        <begin position="74"/>
        <end position="92"/>
    </location>
</feature>
<dbReference type="Gene3D" id="3.30.565.10">
    <property type="entry name" value="Histidine kinase-like ATPase, C-terminal domain"/>
    <property type="match status" value="1"/>
</dbReference>
<dbReference type="SMART" id="SM00388">
    <property type="entry name" value="HisKA"/>
    <property type="match status" value="1"/>
</dbReference>
<sequence length="449" mass="48421">MTADSSGPPALLRVKRKNQLVCAAILAGWAVVQYAVVGSVHWGVLLVQLGWSATFVVLGWLVGAGRIPLRSSGVWTGLVSLVAGLVLIHLTGGPDSPYFPMLAALPLTLATFSPDTRLPTVVASGAMLVAVMVLDVMAGMAPGKMLLQLLCFSMLSVVGVLGAQTYQRMREAEKSAQQERLVAQQERLDALEQLAESERRRVRAERERAEVERLVLVGQLAAGVAHEVNNPLAFVKSNLGFIEQELLREGEPLDRAELREVLSETRQGVLRIQQIVADLRRFSREEDRDKAEQGLVEDAVREAKRLASVRLRSLGELSSEVPSGMPPVRLGQRQLVQVLVNLLLNAADAVEMAVPARRAHIVVRVGRADGAVRLEVEDNGSGIPPEVASRLFEPFFTTKPPGKGTGLGLALCREYVRRAGGTLTGENRSEGGARFVLTLPVVAELASAA</sequence>